<dbReference type="EMBL" id="JAMKPW020000038">
    <property type="protein sequence ID" value="KAK8200796.1"/>
    <property type="molecule type" value="Genomic_DNA"/>
</dbReference>
<proteinExistence type="predicted"/>
<name>A0ACC3S7L8_9PEZI</name>
<accession>A0ACC3S7L8</accession>
<evidence type="ECO:0000313" key="1">
    <source>
        <dbReference type="EMBL" id="KAK8200796.1"/>
    </source>
</evidence>
<keyword evidence="2" id="KW-1185">Reference proteome</keyword>
<sequence>MHFPKLTPLQSRFAASLVASIILVVTYFALSNPHFAYAADIDTYSDGGVREGDDHSREQLGRVDEEHLAQHRGWSSQGVVLDEDLLDETEEDVEKEGKMLKGRATTATALAGNNMPSNLNIDAGETQLWEFTSSMVNGTHGDMGTGLPSSLANELDNGDVEFYDRELKRRGVTDHDDEQHAEDSHGLPKRQSTDTTTVYISINTCLQPGWNGTGTQTATPPQLTLYVSNTTSNQHPGPSASASDQQVLPLDEGFANLSLSASSAVYMAVHAPSLPTNFSGGWNYELAASIDGFYHAWNNVSQFLYLVDSDTSAALLVTDNLTQSNAGEEDYEKWMNLTTVPFTMFAVNTNYSAGIQGVRHSYCGLQSSPNHILGDPQNDADAATLPVQMSMITRGLGNKPKEQFYVQGLNGSSTYYGILAMEGNSTSSGSGVVGGGGQVWNTMNFTTKSDGNCALLFNLTFCSEVAYAVPWSSVTYPEPALSSLGSLYDSYASDLYQNFSYSLQQVPCNTTSTAQYSLAKNCTDCAAAYKQWLCAVTIPRCEDYSSDLPYLQPRNVAQPFVNGSTLPEPFLMQNYQPMSDAPGDAPKTNYGLSLASNSSRNRIIDEKIMPGPYKELLPCEDLCWDIVQSCPAVLGFGCPAPGMGLEVGYGKRNASELQCSYLGAVYYVNGGVKIGEGKIYNTLSEISIRSIPIILVYMGQKLYEHLSPTTTLGTQTQ</sequence>
<organism evidence="1 2">
    <name type="scientific">Zalaria obscura</name>
    <dbReference type="NCBI Taxonomy" id="2024903"/>
    <lineage>
        <taxon>Eukaryota</taxon>
        <taxon>Fungi</taxon>
        <taxon>Dikarya</taxon>
        <taxon>Ascomycota</taxon>
        <taxon>Pezizomycotina</taxon>
        <taxon>Dothideomycetes</taxon>
        <taxon>Dothideomycetidae</taxon>
        <taxon>Dothideales</taxon>
        <taxon>Zalariaceae</taxon>
        <taxon>Zalaria</taxon>
    </lineage>
</organism>
<comment type="caution">
    <text evidence="1">The sequence shown here is derived from an EMBL/GenBank/DDBJ whole genome shotgun (WGS) entry which is preliminary data.</text>
</comment>
<evidence type="ECO:0000313" key="2">
    <source>
        <dbReference type="Proteomes" id="UP001320706"/>
    </source>
</evidence>
<reference evidence="1" key="1">
    <citation type="submission" date="2024-02" db="EMBL/GenBank/DDBJ databases">
        <title>Metagenome Assembled Genome of Zalaria obscura JY119.</title>
        <authorList>
            <person name="Vighnesh L."/>
            <person name="Jagadeeshwari U."/>
            <person name="Venkata Ramana C."/>
            <person name="Sasikala C."/>
        </authorList>
    </citation>
    <scope>NUCLEOTIDE SEQUENCE</scope>
    <source>
        <strain evidence="1">JY119</strain>
    </source>
</reference>
<dbReference type="Proteomes" id="UP001320706">
    <property type="component" value="Unassembled WGS sequence"/>
</dbReference>
<protein>
    <submittedName>
        <fullName evidence="1">Uncharacterized protein</fullName>
    </submittedName>
</protein>
<gene>
    <name evidence="1" type="ORF">M8818_006112</name>
</gene>